<sequence length="51" mass="5939">MSTIFIKNSNVNLYCPNQLPVRQPPVNIFTHQQFSRSDRWNPFTKSALTSN</sequence>
<dbReference type="AlphaFoldDB" id="A0AAV5KII7"/>
<accession>A0AAV5KII7</accession>
<evidence type="ECO:0000313" key="1">
    <source>
        <dbReference type="EMBL" id="GKV24412.1"/>
    </source>
</evidence>
<comment type="caution">
    <text evidence="1">The sequence shown here is derived from an EMBL/GenBank/DDBJ whole genome shotgun (WGS) entry which is preliminary data.</text>
</comment>
<name>A0AAV5KII7_9ROSI</name>
<reference evidence="1 2" key="1">
    <citation type="journal article" date="2021" name="Commun. Biol.">
        <title>The genome of Shorea leprosula (Dipterocarpaceae) highlights the ecological relevance of drought in aseasonal tropical rainforests.</title>
        <authorList>
            <person name="Ng K.K.S."/>
            <person name="Kobayashi M.J."/>
            <person name="Fawcett J.A."/>
            <person name="Hatakeyama M."/>
            <person name="Paape T."/>
            <person name="Ng C.H."/>
            <person name="Ang C.C."/>
            <person name="Tnah L.H."/>
            <person name="Lee C.T."/>
            <person name="Nishiyama T."/>
            <person name="Sese J."/>
            <person name="O'Brien M.J."/>
            <person name="Copetti D."/>
            <person name="Mohd Noor M.I."/>
            <person name="Ong R.C."/>
            <person name="Putra M."/>
            <person name="Sireger I.Z."/>
            <person name="Indrioko S."/>
            <person name="Kosugi Y."/>
            <person name="Izuno A."/>
            <person name="Isagi Y."/>
            <person name="Lee S.L."/>
            <person name="Shimizu K.K."/>
        </authorList>
    </citation>
    <scope>NUCLEOTIDE SEQUENCE [LARGE SCALE GENOMIC DNA]</scope>
    <source>
        <strain evidence="1">214</strain>
    </source>
</reference>
<organism evidence="1 2">
    <name type="scientific">Rubroshorea leprosula</name>
    <dbReference type="NCBI Taxonomy" id="152421"/>
    <lineage>
        <taxon>Eukaryota</taxon>
        <taxon>Viridiplantae</taxon>
        <taxon>Streptophyta</taxon>
        <taxon>Embryophyta</taxon>
        <taxon>Tracheophyta</taxon>
        <taxon>Spermatophyta</taxon>
        <taxon>Magnoliopsida</taxon>
        <taxon>eudicotyledons</taxon>
        <taxon>Gunneridae</taxon>
        <taxon>Pentapetalae</taxon>
        <taxon>rosids</taxon>
        <taxon>malvids</taxon>
        <taxon>Malvales</taxon>
        <taxon>Dipterocarpaceae</taxon>
        <taxon>Rubroshorea</taxon>
    </lineage>
</organism>
<dbReference type="Proteomes" id="UP001054252">
    <property type="component" value="Unassembled WGS sequence"/>
</dbReference>
<protein>
    <recommendedName>
        <fullName evidence="3">Ribosomal protein L36</fullName>
    </recommendedName>
</protein>
<keyword evidence="2" id="KW-1185">Reference proteome</keyword>
<gene>
    <name evidence="1" type="ORF">SLEP1_g34026</name>
</gene>
<dbReference type="EMBL" id="BPVZ01000065">
    <property type="protein sequence ID" value="GKV24412.1"/>
    <property type="molecule type" value="Genomic_DNA"/>
</dbReference>
<proteinExistence type="predicted"/>
<evidence type="ECO:0000313" key="2">
    <source>
        <dbReference type="Proteomes" id="UP001054252"/>
    </source>
</evidence>
<evidence type="ECO:0008006" key="3">
    <source>
        <dbReference type="Google" id="ProtNLM"/>
    </source>
</evidence>